<dbReference type="EMBL" id="VBOS01000094">
    <property type="protein sequence ID" value="TMQ57994.1"/>
    <property type="molecule type" value="Genomic_DNA"/>
</dbReference>
<evidence type="ECO:0008006" key="5">
    <source>
        <dbReference type="Google" id="ProtNLM"/>
    </source>
</evidence>
<feature type="transmembrane region" description="Helical" evidence="2">
    <location>
        <begin position="218"/>
        <end position="237"/>
    </location>
</feature>
<dbReference type="Gene3D" id="1.25.40.10">
    <property type="entry name" value="Tetratricopeptide repeat domain"/>
    <property type="match status" value="1"/>
</dbReference>
<reference evidence="3 4" key="1">
    <citation type="journal article" date="2019" name="Nat. Microbiol.">
        <title>Mediterranean grassland soil C-N compound turnover is dependent on rainfall and depth, and is mediated by genomically divergent microorganisms.</title>
        <authorList>
            <person name="Diamond S."/>
            <person name="Andeer P.F."/>
            <person name="Li Z."/>
            <person name="Crits-Christoph A."/>
            <person name="Burstein D."/>
            <person name="Anantharaman K."/>
            <person name="Lane K.R."/>
            <person name="Thomas B.C."/>
            <person name="Pan C."/>
            <person name="Northen T.R."/>
            <person name="Banfield J.F."/>
        </authorList>
    </citation>
    <scope>NUCLEOTIDE SEQUENCE [LARGE SCALE GENOMIC DNA]</scope>
    <source>
        <strain evidence="3">WS_2</strain>
    </source>
</reference>
<feature type="transmembrane region" description="Helical" evidence="2">
    <location>
        <begin position="268"/>
        <end position="300"/>
    </location>
</feature>
<feature type="transmembrane region" description="Helical" evidence="2">
    <location>
        <begin position="368"/>
        <end position="389"/>
    </location>
</feature>
<evidence type="ECO:0000313" key="3">
    <source>
        <dbReference type="EMBL" id="TMQ57994.1"/>
    </source>
</evidence>
<feature type="transmembrane region" description="Helical" evidence="2">
    <location>
        <begin position="452"/>
        <end position="471"/>
    </location>
</feature>
<sequence>MARPGADPRRGARGEKRRETEARREPAKRSGSAFEPAAAQRAAFAAWVTLAVLAVARALLTTVPSTWAWSLSLLRYLPPVPGWGLWALGAATLAPAVARSTAAAADRLGDSLVRAPGRSAALWAAGGALLAWMLPDRAGFVGDFLLRENTLGTEGVNIAQWYPQALPLDLAIHHHLAHALMLVTGPNPTDAGRLIGACDAALLGWLAVRFARELDVRGGAALVAASGVFWTGMLTLFTGYNKAFAEMTLVIAAVGTFGVRAARSGGGIVPLLLVAAVGFTLHRSALGILPALALACAWGWRARGRELLLRPAGWIALAAPALSLAFMVPRILHIVRNVDPIHFTPAEPGKSALASAFAGARPADMLNLIAMLAPLAPAALAALPALGAGAWRRREMLLLGSLALPFVALIPFIHAQQGLFRDWDDFAAAGMGVALLAAWLLAETLQAASARAWLALPLCLAAAVPSVQWLVHHTDEQRSIARVRAFVEQPPARTGFERAMTWQYLGLTYLARSQAVEGADAYAHAADLLSSPHILRQWGFAESLAGHHERARGVFRTLLARVPGDVIALRGLMLMSLPLRDTTQARAAAESLQRVLPGDPQSAELLRRLANGSGHAPPR</sequence>
<keyword evidence="2" id="KW-0472">Membrane</keyword>
<evidence type="ECO:0000256" key="1">
    <source>
        <dbReference type="SAM" id="MobiDB-lite"/>
    </source>
</evidence>
<feature type="transmembrane region" description="Helical" evidence="2">
    <location>
        <begin position="396"/>
        <end position="414"/>
    </location>
</feature>
<feature type="transmembrane region" description="Helical" evidence="2">
    <location>
        <begin position="426"/>
        <end position="445"/>
    </location>
</feature>
<gene>
    <name evidence="3" type="ORF">E6K72_03070</name>
</gene>
<dbReference type="SUPFAM" id="SSF48452">
    <property type="entry name" value="TPR-like"/>
    <property type="match status" value="1"/>
</dbReference>
<proteinExistence type="predicted"/>
<feature type="transmembrane region" description="Helical" evidence="2">
    <location>
        <begin position="80"/>
        <end position="98"/>
    </location>
</feature>
<dbReference type="Proteomes" id="UP000317716">
    <property type="component" value="Unassembled WGS sequence"/>
</dbReference>
<comment type="caution">
    <text evidence="3">The sequence shown here is derived from an EMBL/GenBank/DDBJ whole genome shotgun (WGS) entry which is preliminary data.</text>
</comment>
<protein>
    <recommendedName>
        <fullName evidence="5">Glycosyltransferase RgtA/B/C/D-like domain-containing protein</fullName>
    </recommendedName>
</protein>
<dbReference type="AlphaFoldDB" id="A0A538T3A8"/>
<feature type="transmembrane region" description="Helical" evidence="2">
    <location>
        <begin position="42"/>
        <end position="60"/>
    </location>
</feature>
<dbReference type="InterPro" id="IPR011990">
    <property type="entry name" value="TPR-like_helical_dom_sf"/>
</dbReference>
<feature type="compositionally biased region" description="Basic and acidic residues" evidence="1">
    <location>
        <begin position="1"/>
        <end position="28"/>
    </location>
</feature>
<feature type="region of interest" description="Disordered" evidence="1">
    <location>
        <begin position="1"/>
        <end position="34"/>
    </location>
</feature>
<name>A0A538T3A8_UNCEI</name>
<keyword evidence="2" id="KW-0812">Transmembrane</keyword>
<keyword evidence="2" id="KW-1133">Transmembrane helix</keyword>
<evidence type="ECO:0000256" key="2">
    <source>
        <dbReference type="SAM" id="Phobius"/>
    </source>
</evidence>
<evidence type="ECO:0000313" key="4">
    <source>
        <dbReference type="Proteomes" id="UP000317716"/>
    </source>
</evidence>
<feature type="transmembrane region" description="Helical" evidence="2">
    <location>
        <begin position="312"/>
        <end position="332"/>
    </location>
</feature>
<accession>A0A538T3A8</accession>
<organism evidence="3 4">
    <name type="scientific">Eiseniibacteriota bacterium</name>
    <dbReference type="NCBI Taxonomy" id="2212470"/>
    <lineage>
        <taxon>Bacteria</taxon>
        <taxon>Candidatus Eiseniibacteriota</taxon>
    </lineage>
</organism>